<dbReference type="InterPro" id="IPR036396">
    <property type="entry name" value="Cyt_P450_sf"/>
</dbReference>
<dbReference type="PRINTS" id="PR00385">
    <property type="entry name" value="P450"/>
</dbReference>
<keyword evidence="5 7" id="KW-0408">Iron</keyword>
<dbReference type="InterPro" id="IPR017972">
    <property type="entry name" value="Cyt_P450_CS"/>
</dbReference>
<dbReference type="PANTHER" id="PTHR24291">
    <property type="entry name" value="CYTOCHROME P450 FAMILY 4"/>
    <property type="match status" value="1"/>
</dbReference>
<evidence type="ECO:0000256" key="7">
    <source>
        <dbReference type="PIRSR" id="PIRSR602401-1"/>
    </source>
</evidence>
<dbReference type="GO" id="GO:0016705">
    <property type="term" value="F:oxidoreductase activity, acting on paired donors, with incorporation or reduction of molecular oxygen"/>
    <property type="evidence" value="ECO:0007669"/>
    <property type="project" value="InterPro"/>
</dbReference>
<name>A0A562I4E8_MICOL</name>
<dbReference type="GO" id="GO:0020037">
    <property type="term" value="F:heme binding"/>
    <property type="evidence" value="ECO:0007669"/>
    <property type="project" value="InterPro"/>
</dbReference>
<keyword evidence="6 8" id="KW-0503">Monooxygenase</keyword>
<keyword evidence="4 8" id="KW-0560">Oxidoreductase</keyword>
<dbReference type="PANTHER" id="PTHR24291:SF50">
    <property type="entry name" value="BIFUNCTIONAL ALBAFLAVENONE MONOOXYGENASE_TERPENE SYNTHASE"/>
    <property type="match status" value="1"/>
</dbReference>
<dbReference type="SUPFAM" id="SSF48264">
    <property type="entry name" value="Cytochrome P450"/>
    <property type="match status" value="1"/>
</dbReference>
<dbReference type="GO" id="GO:0004497">
    <property type="term" value="F:monooxygenase activity"/>
    <property type="evidence" value="ECO:0007669"/>
    <property type="project" value="UniProtKB-KW"/>
</dbReference>
<accession>A0A562I4E8</accession>
<dbReference type="InterPro" id="IPR001128">
    <property type="entry name" value="Cyt_P450"/>
</dbReference>
<keyword evidence="10" id="KW-1185">Reference proteome</keyword>
<protein>
    <submittedName>
        <fullName evidence="9">Cytochrome P450</fullName>
    </submittedName>
</protein>
<evidence type="ECO:0000313" key="10">
    <source>
        <dbReference type="Proteomes" id="UP000319825"/>
    </source>
</evidence>
<dbReference type="PRINTS" id="PR00463">
    <property type="entry name" value="EP450I"/>
</dbReference>
<evidence type="ECO:0000256" key="8">
    <source>
        <dbReference type="RuleBase" id="RU000461"/>
    </source>
</evidence>
<evidence type="ECO:0000256" key="5">
    <source>
        <dbReference type="ARBA" id="ARBA00023004"/>
    </source>
</evidence>
<organism evidence="9 10">
    <name type="scientific">Micromonospora olivasterospora</name>
    <dbReference type="NCBI Taxonomy" id="1880"/>
    <lineage>
        <taxon>Bacteria</taxon>
        <taxon>Bacillati</taxon>
        <taxon>Actinomycetota</taxon>
        <taxon>Actinomycetes</taxon>
        <taxon>Micromonosporales</taxon>
        <taxon>Micromonosporaceae</taxon>
        <taxon>Micromonospora</taxon>
    </lineage>
</organism>
<evidence type="ECO:0000256" key="4">
    <source>
        <dbReference type="ARBA" id="ARBA00023002"/>
    </source>
</evidence>
<comment type="caution">
    <text evidence="9">The sequence shown here is derived from an EMBL/GenBank/DDBJ whole genome shotgun (WGS) entry which is preliminary data.</text>
</comment>
<dbReference type="Pfam" id="PF00067">
    <property type="entry name" value="p450"/>
    <property type="match status" value="1"/>
</dbReference>
<dbReference type="EMBL" id="VLKE01000001">
    <property type="protein sequence ID" value="TWH65513.1"/>
    <property type="molecule type" value="Genomic_DNA"/>
</dbReference>
<comment type="cofactor">
    <cofactor evidence="7">
        <name>heme</name>
        <dbReference type="ChEBI" id="CHEBI:30413"/>
    </cofactor>
</comment>
<feature type="binding site" description="axial binding residue" evidence="7">
    <location>
        <position position="403"/>
    </location>
    <ligand>
        <name>heme</name>
        <dbReference type="ChEBI" id="CHEBI:30413"/>
    </ligand>
    <ligandPart>
        <name>Fe</name>
        <dbReference type="ChEBI" id="CHEBI:18248"/>
    </ligandPart>
</feature>
<evidence type="ECO:0000256" key="6">
    <source>
        <dbReference type="ARBA" id="ARBA00023033"/>
    </source>
</evidence>
<keyword evidence="2 7" id="KW-0349">Heme</keyword>
<comment type="similarity">
    <text evidence="1 8">Belongs to the cytochrome P450 family.</text>
</comment>
<gene>
    <name evidence="9" type="ORF">JD77_00450</name>
</gene>
<evidence type="ECO:0000256" key="1">
    <source>
        <dbReference type="ARBA" id="ARBA00010617"/>
    </source>
</evidence>
<dbReference type="Gene3D" id="1.10.630.10">
    <property type="entry name" value="Cytochrome P450"/>
    <property type="match status" value="1"/>
</dbReference>
<reference evidence="9 10" key="1">
    <citation type="submission" date="2019-07" db="EMBL/GenBank/DDBJ databases">
        <title>R&amp;d 2014.</title>
        <authorList>
            <person name="Klenk H.-P."/>
        </authorList>
    </citation>
    <scope>NUCLEOTIDE SEQUENCE [LARGE SCALE GENOMIC DNA]</scope>
    <source>
        <strain evidence="9 10">DSM 43868</strain>
    </source>
</reference>
<dbReference type="AlphaFoldDB" id="A0A562I4E8"/>
<dbReference type="Proteomes" id="UP000319825">
    <property type="component" value="Unassembled WGS sequence"/>
</dbReference>
<proteinExistence type="inferred from homology"/>
<dbReference type="GO" id="GO:0005506">
    <property type="term" value="F:iron ion binding"/>
    <property type="evidence" value="ECO:0007669"/>
    <property type="project" value="InterPro"/>
</dbReference>
<dbReference type="InterPro" id="IPR002401">
    <property type="entry name" value="Cyt_P450_E_grp-I"/>
</dbReference>
<dbReference type="InterPro" id="IPR050196">
    <property type="entry name" value="Cytochrome_P450_Monoox"/>
</dbReference>
<keyword evidence="3 7" id="KW-0479">Metal-binding</keyword>
<evidence type="ECO:0000256" key="2">
    <source>
        <dbReference type="ARBA" id="ARBA00022617"/>
    </source>
</evidence>
<evidence type="ECO:0000256" key="3">
    <source>
        <dbReference type="ARBA" id="ARBA00022723"/>
    </source>
</evidence>
<dbReference type="RefSeq" id="WP_387227167.1">
    <property type="nucleotide sequence ID" value="NZ_BAAATQ010000211.1"/>
</dbReference>
<dbReference type="PROSITE" id="PS00086">
    <property type="entry name" value="CYTOCHROME_P450"/>
    <property type="match status" value="1"/>
</dbReference>
<evidence type="ECO:0000313" key="9">
    <source>
        <dbReference type="EMBL" id="TWH65513.1"/>
    </source>
</evidence>
<sequence length="461" mass="51380">MGTPHTVPAGTRRARTVPLHQVVPGLARDPARALVGFGERADGEVIRLHLGSFRPYLVSEPDHVQQVLKDRAEDFARTGDGAFWRPLGRLFGEGILGAGPIWADSRRILQPLFTARRVEALMAGMAETIAEAVAELDEPARAGRPVDMLAEQARIVCRAIMRALFADRISVPDALRIMRAQDAIATSVIPRLLVPFAPMWLPMPGDRTFRDAVRCIDEILVPIVREARATAADGDDIIATLWRGRTADGQPLDERRVRNDTVSMVAVTTETTINVLAWLWPHLKQSPEIAARLQEEIDRVVGGDRVGPEHLPRLRYTRMVLDELVRLYPVGWLEPREATRSTSLGGVRIEAGATLLVSPLITQRMARHWERPEVFDPERFAPERARSRHRYAFFPFGGGPHQCLGMHLFYQEALLIVANLLSRYRLTVRGPAVPDVRLAAALRPGSRVLLELRQVRPLAAA</sequence>